<evidence type="ECO:0000313" key="2">
    <source>
        <dbReference type="Proteomes" id="UP000004830"/>
    </source>
</evidence>
<name>G1WGH4_9ACTN</name>
<keyword evidence="2" id="KW-1185">Reference proteome</keyword>
<protein>
    <submittedName>
        <fullName evidence="1">Uncharacterized protein</fullName>
    </submittedName>
</protein>
<accession>G1WGH4</accession>
<gene>
    <name evidence="1" type="ORF">HMPREF9452_00437</name>
</gene>
<organism evidence="1 2">
    <name type="scientific">Collinsella tanakaei YIT 12063</name>
    <dbReference type="NCBI Taxonomy" id="742742"/>
    <lineage>
        <taxon>Bacteria</taxon>
        <taxon>Bacillati</taxon>
        <taxon>Actinomycetota</taxon>
        <taxon>Coriobacteriia</taxon>
        <taxon>Coriobacteriales</taxon>
        <taxon>Coriobacteriaceae</taxon>
        <taxon>Collinsella</taxon>
    </lineage>
</organism>
<dbReference type="STRING" id="742742.HMPREF9452_00437"/>
<dbReference type="HOGENOM" id="CLU_2842249_0_0_11"/>
<proteinExistence type="predicted"/>
<dbReference type="Proteomes" id="UP000004830">
    <property type="component" value="Unassembled WGS sequence"/>
</dbReference>
<sequence>MSGFFGWQAYRKQDGWYAVKCVAKDDYNTTNLVWRKHPLDIDRDAPRDAAEREIRRLYMVGRLKD</sequence>
<reference evidence="1 2" key="1">
    <citation type="submission" date="2011-06" db="EMBL/GenBank/DDBJ databases">
        <title>The Genome Sequence of Collinsella tanakaei YIT 12063.</title>
        <authorList>
            <consortium name="The Broad Institute Genome Sequencing Platform"/>
            <person name="Earl A."/>
            <person name="Ward D."/>
            <person name="Feldgarden M."/>
            <person name="Gevers D."/>
            <person name="Morotomi M."/>
            <person name="Young S.K."/>
            <person name="Zeng Q."/>
            <person name="Gargeya S."/>
            <person name="Fitzgerald M."/>
            <person name="Haas B."/>
            <person name="Abouelleil A."/>
            <person name="Alvarado L."/>
            <person name="Arachchi H.M."/>
            <person name="Berlin A."/>
            <person name="Brown A."/>
            <person name="Chapman S.B."/>
            <person name="Chen Z."/>
            <person name="Dunbar C."/>
            <person name="Freedman E."/>
            <person name="Gearin G."/>
            <person name="Gellesch M."/>
            <person name="Goldberg J."/>
            <person name="Griggs A."/>
            <person name="Gujja S."/>
            <person name="Heiman D."/>
            <person name="Howarth C."/>
            <person name="Larson L."/>
            <person name="Lui A."/>
            <person name="MacDonald P.J.P."/>
            <person name="Mehta T."/>
            <person name="Montmayeur A."/>
            <person name="Murphy C."/>
            <person name="Neiman D."/>
            <person name="Pearson M."/>
            <person name="Priest M."/>
            <person name="Roberts A."/>
            <person name="Saif S."/>
            <person name="Shea T."/>
            <person name="Shenoy N."/>
            <person name="Sisk P."/>
            <person name="Stolte C."/>
            <person name="Sykes S."/>
            <person name="Wortman J."/>
            <person name="Nusbaum C."/>
            <person name="Birren B."/>
        </authorList>
    </citation>
    <scope>NUCLEOTIDE SEQUENCE [LARGE SCALE GENOMIC DNA]</scope>
    <source>
        <strain evidence="1 2">YIT 12063</strain>
    </source>
</reference>
<evidence type="ECO:0000313" key="1">
    <source>
        <dbReference type="EMBL" id="EGX67425.1"/>
    </source>
</evidence>
<comment type="caution">
    <text evidence="1">The sequence shown here is derived from an EMBL/GenBank/DDBJ whole genome shotgun (WGS) entry which is preliminary data.</text>
</comment>
<dbReference type="AlphaFoldDB" id="G1WGH4"/>
<dbReference type="EMBL" id="ADLS01000006">
    <property type="protein sequence ID" value="EGX67425.1"/>
    <property type="molecule type" value="Genomic_DNA"/>
</dbReference>